<keyword evidence="1" id="KW-1185">Reference proteome</keyword>
<proteinExistence type="predicted"/>
<dbReference type="PANTHER" id="PTHR13318:SF95">
    <property type="entry name" value="F-BOX PROTEIN YLR352W"/>
    <property type="match status" value="1"/>
</dbReference>
<dbReference type="SMART" id="SM00367">
    <property type="entry name" value="LRR_CC"/>
    <property type="match status" value="4"/>
</dbReference>
<evidence type="ECO:0000313" key="2">
    <source>
        <dbReference type="RefSeq" id="XP_030753558.1"/>
    </source>
</evidence>
<evidence type="ECO:0000313" key="1">
    <source>
        <dbReference type="Proteomes" id="UP000504635"/>
    </source>
</evidence>
<reference evidence="2" key="1">
    <citation type="submission" date="2025-08" db="UniProtKB">
        <authorList>
            <consortium name="RefSeq"/>
        </authorList>
    </citation>
    <scope>IDENTIFICATION</scope>
    <source>
        <tissue evidence="2">Gonads</tissue>
    </source>
</reference>
<sequence length="522" mass="59919">MPKFKDVPTLTTLALKSIGCLVVEMKPIIISRVKMQMDQPKIIKNLQKSIDILNDILVSYVPYHMYEIMAVEVLKAVKTLIDKTKKFYYPHISMSHFLMEMNVAVSLTEVVLNSRLRSIDFSEWPKIMRCVLYKNLEKMTGLENLNLGSCTGGWKNTEFDKNILDGIRNMKNLRHICLCFDCSDLIIQTLSENCPNLQSIDVTSSRSVTDRSIPYLLNCKNLKVLQLHGTSILYPGLVTLISGLPKLQDIGRCDKFGHIVKYIRQNLPYVKSFGLKKIQTRDLCTEHLNIIVAMFPKLEYVSIFHDMQVADLTILVSLDCLRELKLLSFAFYSHYLKQLIEIRGSNLTTLHLEHAEEMDFNALLHIGQYCPHLKNLVLYNCDFTYNMNLPTNNLQSGSYFRQLEHIFWVVDCAINPLDFVLTHAVNIKYVHLGSSTGITHASIVNILRSNPMKYLEELRVLYSSDMSMRTVELLLASCPNLKVLSELESWQGITMEELKVFKNHISNSNFNLDIRPTLSFSS</sequence>
<dbReference type="SUPFAM" id="SSF52047">
    <property type="entry name" value="RNI-like"/>
    <property type="match status" value="1"/>
</dbReference>
<dbReference type="OrthoDB" id="63112at2759"/>
<dbReference type="Proteomes" id="UP000504635">
    <property type="component" value="Unplaced"/>
</dbReference>
<dbReference type="KEGG" id="soy:115880490"/>
<gene>
    <name evidence="2" type="primary">LOC115880490</name>
</gene>
<dbReference type="InParanoid" id="A0A6J2XPX4"/>
<accession>A0A6J2XPX4</accession>
<dbReference type="InterPro" id="IPR006553">
    <property type="entry name" value="Leu-rich_rpt_Cys-con_subtyp"/>
</dbReference>
<dbReference type="GO" id="GO:0019005">
    <property type="term" value="C:SCF ubiquitin ligase complex"/>
    <property type="evidence" value="ECO:0007669"/>
    <property type="project" value="TreeGrafter"/>
</dbReference>
<organism evidence="1 2">
    <name type="scientific">Sitophilus oryzae</name>
    <name type="common">Rice weevil</name>
    <name type="synonym">Curculio oryzae</name>
    <dbReference type="NCBI Taxonomy" id="7048"/>
    <lineage>
        <taxon>Eukaryota</taxon>
        <taxon>Metazoa</taxon>
        <taxon>Ecdysozoa</taxon>
        <taxon>Arthropoda</taxon>
        <taxon>Hexapoda</taxon>
        <taxon>Insecta</taxon>
        <taxon>Pterygota</taxon>
        <taxon>Neoptera</taxon>
        <taxon>Endopterygota</taxon>
        <taxon>Coleoptera</taxon>
        <taxon>Polyphaga</taxon>
        <taxon>Cucujiformia</taxon>
        <taxon>Curculionidae</taxon>
        <taxon>Dryophthorinae</taxon>
        <taxon>Sitophilus</taxon>
    </lineage>
</organism>
<dbReference type="AlphaFoldDB" id="A0A6J2XPX4"/>
<dbReference type="PANTHER" id="PTHR13318">
    <property type="entry name" value="PARTNER OF PAIRED, ISOFORM B-RELATED"/>
    <property type="match status" value="1"/>
</dbReference>
<protein>
    <submittedName>
        <fullName evidence="2">Uncharacterized protein LOC115880490 isoform X1</fullName>
    </submittedName>
</protein>
<dbReference type="GO" id="GO:0031146">
    <property type="term" value="P:SCF-dependent proteasomal ubiquitin-dependent protein catabolic process"/>
    <property type="evidence" value="ECO:0007669"/>
    <property type="project" value="TreeGrafter"/>
</dbReference>
<name>A0A6J2XPX4_SITOR</name>
<dbReference type="Gene3D" id="3.80.10.10">
    <property type="entry name" value="Ribonuclease Inhibitor"/>
    <property type="match status" value="2"/>
</dbReference>
<dbReference type="RefSeq" id="XP_030753558.1">
    <property type="nucleotide sequence ID" value="XM_030897698.1"/>
</dbReference>
<dbReference type="GeneID" id="115880490"/>
<dbReference type="InterPro" id="IPR032675">
    <property type="entry name" value="LRR_dom_sf"/>
</dbReference>